<dbReference type="GO" id="GO:0051920">
    <property type="term" value="F:peroxiredoxin activity"/>
    <property type="evidence" value="ECO:0007669"/>
    <property type="project" value="InterPro"/>
</dbReference>
<dbReference type="OrthoDB" id="3667834at2"/>
<proteinExistence type="predicted"/>
<accession>A0A1Q8ZWP8</accession>
<dbReference type="Pfam" id="PF02627">
    <property type="entry name" value="CMD"/>
    <property type="match status" value="1"/>
</dbReference>
<dbReference type="InterPro" id="IPR029032">
    <property type="entry name" value="AhpD-like"/>
</dbReference>
<dbReference type="SUPFAM" id="SSF69118">
    <property type="entry name" value="AhpD-like"/>
    <property type="match status" value="1"/>
</dbReference>
<name>A0A1Q8ZWP8_9HYPH</name>
<protein>
    <submittedName>
        <fullName evidence="2">Alkylhydroperoxidase</fullName>
    </submittedName>
</protein>
<dbReference type="NCBIfam" id="TIGR00778">
    <property type="entry name" value="ahpD_dom"/>
    <property type="match status" value="1"/>
</dbReference>
<dbReference type="AlphaFoldDB" id="A0A1Q8ZWP8"/>
<gene>
    <name evidence="2" type="ORF">BJF95_04035</name>
</gene>
<dbReference type="EMBL" id="MKIM01000021">
    <property type="protein sequence ID" value="OLP46349.1"/>
    <property type="molecule type" value="Genomic_DNA"/>
</dbReference>
<feature type="domain" description="Carboxymuconolactone decarboxylase-like" evidence="1">
    <location>
        <begin position="53"/>
        <end position="133"/>
    </location>
</feature>
<keyword evidence="2" id="KW-0560">Oxidoreductase</keyword>
<organism evidence="2 3">
    <name type="scientific">Rhizobium oryziradicis</name>
    <dbReference type="NCBI Taxonomy" id="1867956"/>
    <lineage>
        <taxon>Bacteria</taxon>
        <taxon>Pseudomonadati</taxon>
        <taxon>Pseudomonadota</taxon>
        <taxon>Alphaproteobacteria</taxon>
        <taxon>Hyphomicrobiales</taxon>
        <taxon>Rhizobiaceae</taxon>
        <taxon>Rhizobium/Agrobacterium group</taxon>
        <taxon>Rhizobium</taxon>
    </lineage>
</organism>
<dbReference type="NCBIfam" id="TIGR01926">
    <property type="entry name" value="peroxid_rel"/>
    <property type="match status" value="1"/>
</dbReference>
<dbReference type="PANTHER" id="PTHR35446:SF2">
    <property type="entry name" value="CARBOXYMUCONOLACTONE DECARBOXYLASE-LIKE DOMAIN-CONTAINING PROTEIN"/>
    <property type="match status" value="1"/>
</dbReference>
<dbReference type="PANTHER" id="PTHR35446">
    <property type="entry name" value="SI:CH211-175M2.5"/>
    <property type="match status" value="1"/>
</dbReference>
<dbReference type="Proteomes" id="UP000186894">
    <property type="component" value="Unassembled WGS sequence"/>
</dbReference>
<comment type="caution">
    <text evidence="2">The sequence shown here is derived from an EMBL/GenBank/DDBJ whole genome shotgun (WGS) entry which is preliminary data.</text>
</comment>
<evidence type="ECO:0000313" key="2">
    <source>
        <dbReference type="EMBL" id="OLP46349.1"/>
    </source>
</evidence>
<evidence type="ECO:0000259" key="1">
    <source>
        <dbReference type="Pfam" id="PF02627"/>
    </source>
</evidence>
<keyword evidence="3" id="KW-1185">Reference proteome</keyword>
<sequence length="188" mass="20430">MIGSVRLKPLTWHPHIAPVELADATPEQLDAMKVTPSAKKVSDYVRTLVHDPDSYVARTVLFNAIMYVDGGLARPDRELGALGASMVNGCTYCAVVHARRHAELTKSDDVVTALYFNRPEALGPRDAAIYAFARRLSAAPSEASKEDIAALRAIGMDDVEIIDLIHAISIFGWANRLMHVLGHADSGK</sequence>
<evidence type="ECO:0000313" key="3">
    <source>
        <dbReference type="Proteomes" id="UP000186894"/>
    </source>
</evidence>
<dbReference type="Gene3D" id="1.20.1290.10">
    <property type="entry name" value="AhpD-like"/>
    <property type="match status" value="1"/>
</dbReference>
<dbReference type="RefSeq" id="WP_075638020.1">
    <property type="nucleotide sequence ID" value="NZ_MKIM01000021.1"/>
</dbReference>
<reference evidence="2 3" key="1">
    <citation type="submission" date="2016-09" db="EMBL/GenBank/DDBJ databases">
        <title>Rhizobium oryziradicis sp. nov., isolated from the root of rice.</title>
        <authorList>
            <person name="Zhao J."/>
            <person name="Zhang X."/>
        </authorList>
    </citation>
    <scope>NUCLEOTIDE SEQUENCE [LARGE SCALE GENOMIC DNA]</scope>
    <source>
        <strain evidence="2 3">N19</strain>
    </source>
</reference>
<dbReference type="InterPro" id="IPR004675">
    <property type="entry name" value="AhpD_core"/>
</dbReference>
<keyword evidence="2" id="KW-0575">Peroxidase</keyword>
<dbReference type="InterPro" id="IPR003779">
    <property type="entry name" value="CMD-like"/>
</dbReference>
<dbReference type="STRING" id="1867956.BJF95_04035"/>
<dbReference type="InterPro" id="IPR010195">
    <property type="entry name" value="Uncharacterised_peroxidase-rel"/>
</dbReference>